<evidence type="ECO:0000256" key="1">
    <source>
        <dbReference type="SAM" id="MobiDB-lite"/>
    </source>
</evidence>
<evidence type="ECO:0008006" key="4">
    <source>
        <dbReference type="Google" id="ProtNLM"/>
    </source>
</evidence>
<organism evidence="2 3">
    <name type="scientific">Longimycelium tulufanense</name>
    <dbReference type="NCBI Taxonomy" id="907463"/>
    <lineage>
        <taxon>Bacteria</taxon>
        <taxon>Bacillati</taxon>
        <taxon>Actinomycetota</taxon>
        <taxon>Actinomycetes</taxon>
        <taxon>Pseudonocardiales</taxon>
        <taxon>Pseudonocardiaceae</taxon>
        <taxon>Longimycelium</taxon>
    </lineage>
</organism>
<feature type="region of interest" description="Disordered" evidence="1">
    <location>
        <begin position="172"/>
        <end position="191"/>
    </location>
</feature>
<name>A0A8J3CED2_9PSEU</name>
<reference evidence="2" key="1">
    <citation type="journal article" date="2014" name="Int. J. Syst. Evol. Microbiol.">
        <title>Complete genome sequence of Corynebacterium casei LMG S-19264T (=DSM 44701T), isolated from a smear-ripened cheese.</title>
        <authorList>
            <consortium name="US DOE Joint Genome Institute (JGI-PGF)"/>
            <person name="Walter F."/>
            <person name="Albersmeier A."/>
            <person name="Kalinowski J."/>
            <person name="Ruckert C."/>
        </authorList>
    </citation>
    <scope>NUCLEOTIDE SEQUENCE</scope>
    <source>
        <strain evidence="2">CGMCC 4.5737</strain>
    </source>
</reference>
<accession>A0A8J3CED2</accession>
<sequence>MVSPFDVFREWVLRRQCRSLLRDLDVPAPLNVRDLCRRLGEARGRPIELYEYPLEVPGPFGLWFRLPDRDAIFYQQGSVPWHQDHIILHELGHLLRGHPSGVGALDPATAAILRNPAAGLEWDIAEEETDGDEDLRRRRRTCYDDRYEREAELYATIIQEWCSVLTADPAPGGDPAERRISQSLSHHQGWR</sequence>
<comment type="caution">
    <text evidence="2">The sequence shown here is derived from an EMBL/GenBank/DDBJ whole genome shotgun (WGS) entry which is preliminary data.</text>
</comment>
<feature type="compositionally biased region" description="Polar residues" evidence="1">
    <location>
        <begin position="181"/>
        <end position="191"/>
    </location>
</feature>
<protein>
    <recommendedName>
        <fullName evidence="4">IrrE N-terminal-like domain-containing protein</fullName>
    </recommendedName>
</protein>
<reference evidence="2" key="2">
    <citation type="submission" date="2020-09" db="EMBL/GenBank/DDBJ databases">
        <authorList>
            <person name="Sun Q."/>
            <person name="Zhou Y."/>
        </authorList>
    </citation>
    <scope>NUCLEOTIDE SEQUENCE</scope>
    <source>
        <strain evidence="2">CGMCC 4.5737</strain>
    </source>
</reference>
<evidence type="ECO:0000313" key="3">
    <source>
        <dbReference type="Proteomes" id="UP000637578"/>
    </source>
</evidence>
<dbReference type="AlphaFoldDB" id="A0A8J3CED2"/>
<evidence type="ECO:0000313" key="2">
    <source>
        <dbReference type="EMBL" id="GGM81253.1"/>
    </source>
</evidence>
<dbReference type="Proteomes" id="UP000637578">
    <property type="component" value="Unassembled WGS sequence"/>
</dbReference>
<proteinExistence type="predicted"/>
<dbReference type="RefSeq" id="WP_229686872.1">
    <property type="nucleotide sequence ID" value="NZ_BMMK01000051.1"/>
</dbReference>
<keyword evidence="3" id="KW-1185">Reference proteome</keyword>
<dbReference type="EMBL" id="BMMK01000051">
    <property type="protein sequence ID" value="GGM81253.1"/>
    <property type="molecule type" value="Genomic_DNA"/>
</dbReference>
<gene>
    <name evidence="2" type="ORF">GCM10012275_59870</name>
</gene>